<evidence type="ECO:0000256" key="13">
    <source>
        <dbReference type="ARBA" id="ARBA00023136"/>
    </source>
</evidence>
<dbReference type="InterPro" id="IPR036890">
    <property type="entry name" value="HATPase_C_sf"/>
</dbReference>
<dbReference type="RefSeq" id="WP_071140545.1">
    <property type="nucleotide sequence ID" value="NZ_CP035282.1"/>
</dbReference>
<keyword evidence="17" id="KW-1185">Reference proteome</keyword>
<keyword evidence="4" id="KW-1003">Cell membrane</keyword>
<evidence type="ECO:0000256" key="3">
    <source>
        <dbReference type="ARBA" id="ARBA00012438"/>
    </source>
</evidence>
<dbReference type="GO" id="GO:0000155">
    <property type="term" value="F:phosphorelay sensor kinase activity"/>
    <property type="evidence" value="ECO:0007669"/>
    <property type="project" value="InterPro"/>
</dbReference>
<gene>
    <name evidence="16" type="ORF">EQM13_12440</name>
</gene>
<dbReference type="CDD" id="cd00082">
    <property type="entry name" value="HisKA"/>
    <property type="match status" value="1"/>
</dbReference>
<dbReference type="SMART" id="SM00387">
    <property type="entry name" value="HATPase_c"/>
    <property type="match status" value="1"/>
</dbReference>
<evidence type="ECO:0000256" key="8">
    <source>
        <dbReference type="ARBA" id="ARBA00022741"/>
    </source>
</evidence>
<evidence type="ECO:0000259" key="15">
    <source>
        <dbReference type="PROSITE" id="PS50109"/>
    </source>
</evidence>
<evidence type="ECO:0000256" key="7">
    <source>
        <dbReference type="ARBA" id="ARBA00022692"/>
    </source>
</evidence>
<evidence type="ECO:0000256" key="12">
    <source>
        <dbReference type="ARBA" id="ARBA00023012"/>
    </source>
</evidence>
<evidence type="ECO:0000256" key="5">
    <source>
        <dbReference type="ARBA" id="ARBA00022553"/>
    </source>
</evidence>
<keyword evidence="11 14" id="KW-1133">Transmembrane helix</keyword>
<dbReference type="KEGG" id="spoa:EQM13_12440"/>
<comment type="catalytic activity">
    <reaction evidence="1">
        <text>ATP + protein L-histidine = ADP + protein N-phospho-L-histidine.</text>
        <dbReference type="EC" id="2.7.13.3"/>
    </reaction>
</comment>
<keyword evidence="10" id="KW-0067">ATP-binding</keyword>
<evidence type="ECO:0000256" key="11">
    <source>
        <dbReference type="ARBA" id="ARBA00022989"/>
    </source>
</evidence>
<evidence type="ECO:0000256" key="1">
    <source>
        <dbReference type="ARBA" id="ARBA00000085"/>
    </source>
</evidence>
<evidence type="ECO:0000256" key="9">
    <source>
        <dbReference type="ARBA" id="ARBA00022777"/>
    </source>
</evidence>
<dbReference type="Pfam" id="PF00512">
    <property type="entry name" value="HisKA"/>
    <property type="match status" value="1"/>
</dbReference>
<dbReference type="PRINTS" id="PR00344">
    <property type="entry name" value="BCTRLSENSOR"/>
</dbReference>
<evidence type="ECO:0000256" key="6">
    <source>
        <dbReference type="ARBA" id="ARBA00022679"/>
    </source>
</evidence>
<sequence length="356" mass="40720">MILRKDPIVKKIFIVFTVTIIAFGIAMIFNNYFFIEELGDNGVKISAVYGFMVKSIIIVVLMIVISISSFIYVLKRIIGELDKISFEIDRIMDGDFSAVSDTNEEGILSRIEFQFFQMSRRLQINLNEINDEKENVKSLVTDISHQLRTPLSSIKVFNSLLLENGISKEEEEEFLNRIKNEEDKLEWLLNSLTKISMMETGLIQLKKKKDNIKSTIIEAVNGIYLKASEKGIDIKMNNLQDIYICHDAKWTKEAIFNVLENAVKYTDENGEIDISIEKLESYIKIDIDDNGIGIPSKDIRKIFDRFYRGNSERVRKTQGSGVGLYLTRKILEEQGGSITAFSKEGQGSEFTILMVL</sequence>
<dbReference type="InterPro" id="IPR050398">
    <property type="entry name" value="HssS/ArlS-like"/>
</dbReference>
<dbReference type="GO" id="GO:0005886">
    <property type="term" value="C:plasma membrane"/>
    <property type="evidence" value="ECO:0007669"/>
    <property type="project" value="UniProtKB-SubCell"/>
</dbReference>
<proteinExistence type="predicted"/>
<evidence type="ECO:0000256" key="4">
    <source>
        <dbReference type="ARBA" id="ARBA00022475"/>
    </source>
</evidence>
<dbReference type="EC" id="2.7.13.3" evidence="3"/>
<evidence type="ECO:0000313" key="16">
    <source>
        <dbReference type="EMBL" id="QAT63462.1"/>
    </source>
</evidence>
<dbReference type="Gene3D" id="3.30.565.10">
    <property type="entry name" value="Histidine kinase-like ATPase, C-terminal domain"/>
    <property type="match status" value="1"/>
</dbReference>
<keyword evidence="6" id="KW-0808">Transferase</keyword>
<evidence type="ECO:0000256" key="10">
    <source>
        <dbReference type="ARBA" id="ARBA00022840"/>
    </source>
</evidence>
<evidence type="ECO:0000256" key="2">
    <source>
        <dbReference type="ARBA" id="ARBA00004651"/>
    </source>
</evidence>
<dbReference type="EMBL" id="CP035282">
    <property type="protein sequence ID" value="QAT63462.1"/>
    <property type="molecule type" value="Genomic_DNA"/>
</dbReference>
<feature type="transmembrane region" description="Helical" evidence="14">
    <location>
        <begin position="12"/>
        <end position="35"/>
    </location>
</feature>
<dbReference type="PANTHER" id="PTHR45528:SF1">
    <property type="entry name" value="SENSOR HISTIDINE KINASE CPXA"/>
    <property type="match status" value="1"/>
</dbReference>
<dbReference type="CDD" id="cd00075">
    <property type="entry name" value="HATPase"/>
    <property type="match status" value="1"/>
</dbReference>
<dbReference type="AlphaFoldDB" id="A0A410QHM8"/>
<dbReference type="InterPro" id="IPR003661">
    <property type="entry name" value="HisK_dim/P_dom"/>
</dbReference>
<keyword evidence="5" id="KW-0597">Phosphoprotein</keyword>
<dbReference type="GO" id="GO:0005524">
    <property type="term" value="F:ATP binding"/>
    <property type="evidence" value="ECO:0007669"/>
    <property type="project" value="UniProtKB-KW"/>
</dbReference>
<keyword evidence="13 14" id="KW-0472">Membrane</keyword>
<name>A0A410QHM8_9FIRM</name>
<dbReference type="PROSITE" id="PS50109">
    <property type="entry name" value="HIS_KIN"/>
    <property type="match status" value="1"/>
</dbReference>
<keyword evidence="7 14" id="KW-0812">Transmembrane</keyword>
<dbReference type="Proteomes" id="UP000287969">
    <property type="component" value="Chromosome"/>
</dbReference>
<dbReference type="InterPro" id="IPR004358">
    <property type="entry name" value="Sig_transdc_His_kin-like_C"/>
</dbReference>
<keyword evidence="9 16" id="KW-0418">Kinase</keyword>
<comment type="subcellular location">
    <subcellularLocation>
        <location evidence="2">Cell membrane</location>
        <topology evidence="2">Multi-pass membrane protein</topology>
    </subcellularLocation>
</comment>
<keyword evidence="8" id="KW-0547">Nucleotide-binding</keyword>
<accession>A0A410QHM8</accession>
<feature type="transmembrane region" description="Helical" evidence="14">
    <location>
        <begin position="47"/>
        <end position="74"/>
    </location>
</feature>
<dbReference type="OrthoDB" id="9813151at2"/>
<evidence type="ECO:0000256" key="14">
    <source>
        <dbReference type="SAM" id="Phobius"/>
    </source>
</evidence>
<dbReference type="InterPro" id="IPR005467">
    <property type="entry name" value="His_kinase_dom"/>
</dbReference>
<feature type="domain" description="Histidine kinase" evidence="15">
    <location>
        <begin position="142"/>
        <end position="356"/>
    </location>
</feature>
<dbReference type="PANTHER" id="PTHR45528">
    <property type="entry name" value="SENSOR HISTIDINE KINASE CPXA"/>
    <property type="match status" value="1"/>
</dbReference>
<evidence type="ECO:0000313" key="17">
    <source>
        <dbReference type="Proteomes" id="UP000287969"/>
    </source>
</evidence>
<protein>
    <recommendedName>
        <fullName evidence="3">histidine kinase</fullName>
        <ecNumber evidence="3">2.7.13.3</ecNumber>
    </recommendedName>
</protein>
<dbReference type="InterPro" id="IPR003594">
    <property type="entry name" value="HATPase_dom"/>
</dbReference>
<reference evidence="17" key="1">
    <citation type="submission" date="2019-01" db="EMBL/GenBank/DDBJ databases">
        <title>Draft genomes of a novel of Sporanaerobacter strains.</title>
        <authorList>
            <person name="Ma S."/>
        </authorList>
    </citation>
    <scope>NUCLEOTIDE SEQUENCE [LARGE SCALE GENOMIC DNA]</scope>
    <source>
        <strain evidence="17">NJN-17</strain>
    </source>
</reference>
<dbReference type="Pfam" id="PF02518">
    <property type="entry name" value="HATPase_c"/>
    <property type="match status" value="1"/>
</dbReference>
<dbReference type="SUPFAM" id="SSF55874">
    <property type="entry name" value="ATPase domain of HSP90 chaperone/DNA topoisomerase II/histidine kinase"/>
    <property type="match status" value="1"/>
</dbReference>
<dbReference type="FunFam" id="3.30.565.10:FF:000006">
    <property type="entry name" value="Sensor histidine kinase WalK"/>
    <property type="match status" value="1"/>
</dbReference>
<dbReference type="Gene3D" id="1.10.287.130">
    <property type="match status" value="1"/>
</dbReference>
<organism evidence="16 17">
    <name type="scientific">Acidilutibacter cellobiosedens</name>
    <dbReference type="NCBI Taxonomy" id="2507161"/>
    <lineage>
        <taxon>Bacteria</taxon>
        <taxon>Bacillati</taxon>
        <taxon>Bacillota</taxon>
        <taxon>Tissierellia</taxon>
        <taxon>Tissierellales</taxon>
        <taxon>Acidilutibacteraceae</taxon>
        <taxon>Acidilutibacter</taxon>
    </lineage>
</organism>
<dbReference type="SMART" id="SM00388">
    <property type="entry name" value="HisKA"/>
    <property type="match status" value="1"/>
</dbReference>
<dbReference type="InterPro" id="IPR036097">
    <property type="entry name" value="HisK_dim/P_sf"/>
</dbReference>
<keyword evidence="12" id="KW-0902">Two-component regulatory system</keyword>
<dbReference type="SUPFAM" id="SSF47384">
    <property type="entry name" value="Homodimeric domain of signal transducing histidine kinase"/>
    <property type="match status" value="1"/>
</dbReference>